<dbReference type="Gene3D" id="3.20.20.70">
    <property type="entry name" value="Aldolase class I"/>
    <property type="match status" value="1"/>
</dbReference>
<dbReference type="InterPro" id="IPR000262">
    <property type="entry name" value="FMN-dep_DH"/>
</dbReference>
<name>A0A7J0DIB8_9ERIC</name>
<dbReference type="EMBL" id="BJWL01000223">
    <property type="protein sequence ID" value="GFS35175.1"/>
    <property type="molecule type" value="Genomic_DNA"/>
</dbReference>
<feature type="domain" description="FMN-dependent dehydrogenase" evidence="2">
    <location>
        <begin position="12"/>
        <end position="56"/>
    </location>
</feature>
<evidence type="ECO:0000259" key="2">
    <source>
        <dbReference type="Pfam" id="PF01070"/>
    </source>
</evidence>
<evidence type="ECO:0000313" key="4">
    <source>
        <dbReference type="Proteomes" id="UP000585474"/>
    </source>
</evidence>
<evidence type="ECO:0000313" key="3">
    <source>
        <dbReference type="EMBL" id="GFS35175.1"/>
    </source>
</evidence>
<comment type="caution">
    <text evidence="3">The sequence shown here is derived from an EMBL/GenBank/DDBJ whole genome shotgun (WGS) entry which is preliminary data.</text>
</comment>
<proteinExistence type="predicted"/>
<evidence type="ECO:0000256" key="1">
    <source>
        <dbReference type="ARBA" id="ARBA00001917"/>
    </source>
</evidence>
<dbReference type="GO" id="GO:0016491">
    <property type="term" value="F:oxidoreductase activity"/>
    <property type="evidence" value="ECO:0007669"/>
    <property type="project" value="InterPro"/>
</dbReference>
<keyword evidence="4" id="KW-1185">Reference proteome</keyword>
<dbReference type="SUPFAM" id="SSF51395">
    <property type="entry name" value="FMN-linked oxidoreductases"/>
    <property type="match status" value="1"/>
</dbReference>
<dbReference type="AlphaFoldDB" id="A0A7J0DIB8"/>
<dbReference type="InterPro" id="IPR013785">
    <property type="entry name" value="Aldolase_TIM"/>
</dbReference>
<organism evidence="3 4">
    <name type="scientific">Actinidia rufa</name>
    <dbReference type="NCBI Taxonomy" id="165716"/>
    <lineage>
        <taxon>Eukaryota</taxon>
        <taxon>Viridiplantae</taxon>
        <taxon>Streptophyta</taxon>
        <taxon>Embryophyta</taxon>
        <taxon>Tracheophyta</taxon>
        <taxon>Spermatophyta</taxon>
        <taxon>Magnoliopsida</taxon>
        <taxon>eudicotyledons</taxon>
        <taxon>Gunneridae</taxon>
        <taxon>Pentapetalae</taxon>
        <taxon>asterids</taxon>
        <taxon>Ericales</taxon>
        <taxon>Actinidiaceae</taxon>
        <taxon>Actinidia</taxon>
    </lineage>
</organism>
<reference evidence="4" key="1">
    <citation type="submission" date="2019-07" db="EMBL/GenBank/DDBJ databases">
        <title>De Novo Assembly of kiwifruit Actinidia rufa.</title>
        <authorList>
            <person name="Sugita-Konishi S."/>
            <person name="Sato K."/>
            <person name="Mori E."/>
            <person name="Abe Y."/>
            <person name="Kisaki G."/>
            <person name="Hamano K."/>
            <person name="Suezawa K."/>
            <person name="Otani M."/>
            <person name="Fukuda T."/>
            <person name="Manabe T."/>
            <person name="Gomi K."/>
            <person name="Tabuchi M."/>
            <person name="Akimitsu K."/>
            <person name="Kataoka I."/>
        </authorList>
    </citation>
    <scope>NUCLEOTIDE SEQUENCE [LARGE SCALE GENOMIC DNA]</scope>
    <source>
        <strain evidence="4">cv. Fuchu</strain>
    </source>
</reference>
<gene>
    <name evidence="3" type="ORF">Acr_00g0038220</name>
</gene>
<comment type="cofactor">
    <cofactor evidence="1">
        <name>FMN</name>
        <dbReference type="ChEBI" id="CHEBI:58210"/>
    </cofactor>
</comment>
<accession>A0A7J0DIB8</accession>
<dbReference type="Proteomes" id="UP000585474">
    <property type="component" value="Unassembled WGS sequence"/>
</dbReference>
<sequence>MQLLAIQARAAGIIATIIALEEVVKAAQGSVLVFLDVEVSSGANVFKALTLGGHRVPLAYLGWSAPEGRGPPKCRLMRRWVGDEAYTSSQRVEGPRGSAYVAERLLLTPWIIDPCRIAFKI</sequence>
<protein>
    <submittedName>
        <fullName evidence="3">Aldolase-type TIM barrel family protein</fullName>
    </submittedName>
</protein>
<dbReference type="Pfam" id="PF01070">
    <property type="entry name" value="FMN_dh"/>
    <property type="match status" value="1"/>
</dbReference>